<dbReference type="SUPFAM" id="SSF51735">
    <property type="entry name" value="NAD(P)-binding Rossmann-fold domains"/>
    <property type="match status" value="1"/>
</dbReference>
<dbReference type="AlphaFoldDB" id="A0A9X4KLR1"/>
<dbReference type="Proteomes" id="UP001153387">
    <property type="component" value="Unassembled WGS sequence"/>
</dbReference>
<evidence type="ECO:0000313" key="2">
    <source>
        <dbReference type="EMBL" id="MDG0794116.1"/>
    </source>
</evidence>
<organism evidence="2 3">
    <name type="scientific">Cohnella ginsengisoli</name>
    <dbReference type="NCBI Taxonomy" id="425004"/>
    <lineage>
        <taxon>Bacteria</taxon>
        <taxon>Bacillati</taxon>
        <taxon>Bacillota</taxon>
        <taxon>Bacilli</taxon>
        <taxon>Bacillales</taxon>
        <taxon>Paenibacillaceae</taxon>
        <taxon>Cohnella</taxon>
    </lineage>
</organism>
<dbReference type="Gene3D" id="3.40.50.720">
    <property type="entry name" value="NAD(P)-binding Rossmann-like Domain"/>
    <property type="match status" value="1"/>
</dbReference>
<dbReference type="Pfam" id="PF01370">
    <property type="entry name" value="Epimerase"/>
    <property type="match status" value="1"/>
</dbReference>
<keyword evidence="3" id="KW-1185">Reference proteome</keyword>
<dbReference type="InterPro" id="IPR036291">
    <property type="entry name" value="NAD(P)-bd_dom_sf"/>
</dbReference>
<sequence>MTRALITGATGSLGRATALRLAEAGWTVTGIGRNAEAGRRLEAAGIAFRRIDIGTQTEETAEACADQDYVIHCAALSSPWGRYRDFESANVAGTAHVVAGCLRHGVRRLVHVSTPSVYFDYTDRLDVKENAGLPRRPVNAYAATKLIAEQVVQKAVGQGLDAVILRPRAIFGPEDGSLFPRLMRVNERRGIPLIGGGQALLDLTYADNVVDALEAACLAPSSAAGQIFNISNGEPVRLIDLLRRLFALLEQPLRTREIPLRTALAAGTLMERAYRIAPFLGAEPPFTRYTVGLLAYSQTLDISAARRTLGYAPRVSIDEGLRRFAAWWRANR</sequence>
<name>A0A9X4KLR1_9BACL</name>
<reference evidence="2 3" key="1">
    <citation type="submission" date="2022-10" db="EMBL/GenBank/DDBJ databases">
        <title>Comparative genomic analysis of Cohnella hashimotonis sp. nov., isolated from the International Space Station.</title>
        <authorList>
            <person name="Simpson A."/>
            <person name="Venkateswaran K."/>
        </authorList>
    </citation>
    <scope>NUCLEOTIDE SEQUENCE [LARGE SCALE GENOMIC DNA]</scope>
    <source>
        <strain evidence="2 3">DSM 18997</strain>
    </source>
</reference>
<evidence type="ECO:0000313" key="3">
    <source>
        <dbReference type="Proteomes" id="UP001153387"/>
    </source>
</evidence>
<proteinExistence type="predicted"/>
<dbReference type="EMBL" id="JAPDHZ010000006">
    <property type="protein sequence ID" value="MDG0794116.1"/>
    <property type="molecule type" value="Genomic_DNA"/>
</dbReference>
<gene>
    <name evidence="2" type="ORF">OMP38_27265</name>
</gene>
<dbReference type="PANTHER" id="PTHR43245">
    <property type="entry name" value="BIFUNCTIONAL POLYMYXIN RESISTANCE PROTEIN ARNA"/>
    <property type="match status" value="1"/>
</dbReference>
<feature type="domain" description="NAD-dependent epimerase/dehydratase" evidence="1">
    <location>
        <begin position="4"/>
        <end position="230"/>
    </location>
</feature>
<evidence type="ECO:0000259" key="1">
    <source>
        <dbReference type="Pfam" id="PF01370"/>
    </source>
</evidence>
<dbReference type="PANTHER" id="PTHR43245:SF24">
    <property type="entry name" value="DEHYDROGENASE"/>
    <property type="match status" value="1"/>
</dbReference>
<protein>
    <submittedName>
        <fullName evidence="2">NAD-dependent epimerase/dehydratase family protein</fullName>
    </submittedName>
</protein>
<dbReference type="InterPro" id="IPR001509">
    <property type="entry name" value="Epimerase_deHydtase"/>
</dbReference>
<comment type="caution">
    <text evidence="2">The sequence shown here is derived from an EMBL/GenBank/DDBJ whole genome shotgun (WGS) entry which is preliminary data.</text>
</comment>
<dbReference type="RefSeq" id="WP_277567885.1">
    <property type="nucleotide sequence ID" value="NZ_JAPDHZ010000006.1"/>
</dbReference>
<accession>A0A9X4KLR1</accession>
<dbReference type="InterPro" id="IPR050177">
    <property type="entry name" value="Lipid_A_modif_metabolic_enz"/>
</dbReference>